<comment type="caution">
    <text evidence="1">The sequence shown here is derived from an EMBL/GenBank/DDBJ whole genome shotgun (WGS) entry which is preliminary data.</text>
</comment>
<dbReference type="Proteomes" id="UP000265341">
    <property type="component" value="Unassembled WGS sequence"/>
</dbReference>
<organism evidence="1 2">
    <name type="scientific">Calidithermus roseus</name>
    <dbReference type="NCBI Taxonomy" id="1644118"/>
    <lineage>
        <taxon>Bacteria</taxon>
        <taxon>Thermotogati</taxon>
        <taxon>Deinococcota</taxon>
        <taxon>Deinococci</taxon>
        <taxon>Thermales</taxon>
        <taxon>Thermaceae</taxon>
        <taxon>Calidithermus</taxon>
    </lineage>
</organism>
<name>A0A399ES83_9DEIN</name>
<evidence type="ECO:0000313" key="1">
    <source>
        <dbReference type="EMBL" id="RIH86386.1"/>
    </source>
</evidence>
<evidence type="ECO:0000313" key="2">
    <source>
        <dbReference type="Proteomes" id="UP000265341"/>
    </source>
</evidence>
<reference evidence="1 2" key="1">
    <citation type="submission" date="2018-08" db="EMBL/GenBank/DDBJ databases">
        <title>Meiothermus roseus NBRC 110900 genome sequencing project.</title>
        <authorList>
            <person name="Da Costa M.S."/>
            <person name="Albuquerque L."/>
            <person name="Raposo P."/>
            <person name="Froufe H.J.C."/>
            <person name="Barroso C.S."/>
            <person name="Egas C."/>
        </authorList>
    </citation>
    <scope>NUCLEOTIDE SEQUENCE [LARGE SCALE GENOMIC DNA]</scope>
    <source>
        <strain evidence="1 2">NBRC 110900</strain>
    </source>
</reference>
<sequence length="58" mass="6570">MSVYPLVLRGERVLVAGPDPAWELDSRKVRQVAWVALRELHPSNTHPNQWPALAKALE</sequence>
<dbReference type="EMBL" id="QWLA01000030">
    <property type="protein sequence ID" value="RIH86386.1"/>
    <property type="molecule type" value="Genomic_DNA"/>
</dbReference>
<dbReference type="AlphaFoldDB" id="A0A399ES83"/>
<protein>
    <submittedName>
        <fullName evidence="1">Uncharacterized protein</fullName>
    </submittedName>
</protein>
<keyword evidence="2" id="KW-1185">Reference proteome</keyword>
<proteinExistence type="predicted"/>
<gene>
    <name evidence="1" type="ORF">Mrose_01799</name>
</gene>
<accession>A0A399ES83</accession>